<comment type="function">
    <text evidence="5">Responsible for synthesis of pseudouridine from uracil.</text>
</comment>
<dbReference type="GO" id="GO:0016853">
    <property type="term" value="F:isomerase activity"/>
    <property type="evidence" value="ECO:0007669"/>
    <property type="project" value="UniProtKB-KW"/>
</dbReference>
<comment type="catalytic activity">
    <reaction evidence="1 5">
        <text>a uridine in RNA = a pseudouridine in RNA</text>
        <dbReference type="Rhea" id="RHEA:48348"/>
        <dbReference type="Rhea" id="RHEA-COMP:12068"/>
        <dbReference type="Rhea" id="RHEA-COMP:12069"/>
        <dbReference type="ChEBI" id="CHEBI:65314"/>
        <dbReference type="ChEBI" id="CHEBI:65315"/>
    </reaction>
</comment>
<dbReference type="InterPro" id="IPR020103">
    <property type="entry name" value="PsdUridine_synth_cat_dom_sf"/>
</dbReference>
<comment type="caution">
    <text evidence="7">The sequence shown here is derived from an EMBL/GenBank/DDBJ whole genome shotgun (WGS) entry which is preliminary data.</text>
</comment>
<dbReference type="PROSITE" id="PS01129">
    <property type="entry name" value="PSI_RLU"/>
    <property type="match status" value="1"/>
</dbReference>
<dbReference type="CDD" id="cd02869">
    <property type="entry name" value="PseudoU_synth_RluA_like"/>
    <property type="match status" value="1"/>
</dbReference>
<evidence type="ECO:0000256" key="5">
    <source>
        <dbReference type="RuleBase" id="RU362028"/>
    </source>
</evidence>
<evidence type="ECO:0000313" key="8">
    <source>
        <dbReference type="Proteomes" id="UP001597267"/>
    </source>
</evidence>
<evidence type="ECO:0000313" key="7">
    <source>
        <dbReference type="EMBL" id="MFD1672236.1"/>
    </source>
</evidence>
<dbReference type="InterPro" id="IPR006224">
    <property type="entry name" value="PsdUridine_synth_RluA-like_CS"/>
</dbReference>
<accession>A0ABW4J7G9</accession>
<name>A0ABW4J7G9_9LACO</name>
<dbReference type="EC" id="5.4.99.-" evidence="5"/>
<evidence type="ECO:0000256" key="4">
    <source>
        <dbReference type="PROSITE-ProRule" id="PRU00182"/>
    </source>
</evidence>
<dbReference type="InterPro" id="IPR050188">
    <property type="entry name" value="RluA_PseudoU_synthase"/>
</dbReference>
<evidence type="ECO:0000256" key="1">
    <source>
        <dbReference type="ARBA" id="ARBA00000073"/>
    </source>
</evidence>
<dbReference type="EMBL" id="JBHTOP010000023">
    <property type="protein sequence ID" value="MFD1672236.1"/>
    <property type="molecule type" value="Genomic_DNA"/>
</dbReference>
<protein>
    <recommendedName>
        <fullName evidence="5">Pseudouridine synthase</fullName>
        <ecNumber evidence="5">5.4.99.-</ecNumber>
    </recommendedName>
</protein>
<comment type="similarity">
    <text evidence="2 5">Belongs to the pseudouridine synthase RluA family.</text>
</comment>
<dbReference type="Gene3D" id="3.10.290.10">
    <property type="entry name" value="RNA-binding S4 domain"/>
    <property type="match status" value="1"/>
</dbReference>
<dbReference type="InterPro" id="IPR006225">
    <property type="entry name" value="PsdUridine_synth_RluC/D"/>
</dbReference>
<dbReference type="PANTHER" id="PTHR21600:SF44">
    <property type="entry name" value="RIBOSOMAL LARGE SUBUNIT PSEUDOURIDINE SYNTHASE D"/>
    <property type="match status" value="1"/>
</dbReference>
<reference evidence="8" key="1">
    <citation type="journal article" date="2019" name="Int. J. Syst. Evol. Microbiol.">
        <title>The Global Catalogue of Microorganisms (GCM) 10K type strain sequencing project: providing services to taxonomists for standard genome sequencing and annotation.</title>
        <authorList>
            <consortium name="The Broad Institute Genomics Platform"/>
            <consortium name="The Broad Institute Genome Sequencing Center for Infectious Disease"/>
            <person name="Wu L."/>
            <person name="Ma J."/>
        </authorList>
    </citation>
    <scope>NUCLEOTIDE SEQUENCE [LARGE SCALE GENOMIC DNA]</scope>
    <source>
        <strain evidence="8">CCM 8896</strain>
    </source>
</reference>
<evidence type="ECO:0000259" key="6">
    <source>
        <dbReference type="SMART" id="SM00363"/>
    </source>
</evidence>
<dbReference type="InterPro" id="IPR006145">
    <property type="entry name" value="PsdUridine_synth_RsuA/RluA"/>
</dbReference>
<dbReference type="InterPro" id="IPR036986">
    <property type="entry name" value="S4_RNA-bd_sf"/>
</dbReference>
<dbReference type="InterPro" id="IPR002942">
    <property type="entry name" value="S4_RNA-bd"/>
</dbReference>
<organism evidence="7 8">
    <name type="scientific">Agrilactobacillus yilanensis</name>
    <dbReference type="NCBI Taxonomy" id="2485997"/>
    <lineage>
        <taxon>Bacteria</taxon>
        <taxon>Bacillati</taxon>
        <taxon>Bacillota</taxon>
        <taxon>Bacilli</taxon>
        <taxon>Lactobacillales</taxon>
        <taxon>Lactobacillaceae</taxon>
        <taxon>Agrilactobacillus</taxon>
    </lineage>
</organism>
<evidence type="ECO:0000256" key="2">
    <source>
        <dbReference type="ARBA" id="ARBA00010876"/>
    </source>
</evidence>
<dbReference type="SUPFAM" id="SSF55174">
    <property type="entry name" value="Alpha-L RNA-binding motif"/>
    <property type="match status" value="1"/>
</dbReference>
<dbReference type="Gene3D" id="3.30.2350.10">
    <property type="entry name" value="Pseudouridine synthase"/>
    <property type="match status" value="1"/>
</dbReference>
<dbReference type="SMART" id="SM00363">
    <property type="entry name" value="S4"/>
    <property type="match status" value="1"/>
</dbReference>
<feature type="domain" description="RNA-binding S4" evidence="6">
    <location>
        <begin position="14"/>
        <end position="76"/>
    </location>
</feature>
<dbReference type="PROSITE" id="PS50889">
    <property type="entry name" value="S4"/>
    <property type="match status" value="1"/>
</dbReference>
<dbReference type="Proteomes" id="UP001597267">
    <property type="component" value="Unassembled WGS sequence"/>
</dbReference>
<keyword evidence="3 5" id="KW-0413">Isomerase</keyword>
<dbReference type="PANTHER" id="PTHR21600">
    <property type="entry name" value="MITOCHONDRIAL RNA PSEUDOURIDINE SYNTHASE"/>
    <property type="match status" value="1"/>
</dbReference>
<dbReference type="Pfam" id="PF01479">
    <property type="entry name" value="S4"/>
    <property type="match status" value="1"/>
</dbReference>
<proteinExistence type="inferred from homology"/>
<sequence length="303" mass="33726">MSKKLSYTVTENGGRLDKVLSAAFPEFTRSKIQNWIKNDAVMANDQPIKANYKVKLGDQITITVPEPKPLTAQPENIPLTIVYEDDDVIVVNKPQGMVVHPSVGHEAHTLVNALLYHTTFSDINDQIRPGIVHRIDKDTSGLLMVAKNELAMQSLSAQLKAKTNERVYLALVHGIVKADKGTIDAPIGRDPKNRQRQAIVADGRHAVTHFEVLQRFYNSNFTFIKCILETGRTHQIRVHLRYIGHPIAGDPVYGPKKTLAGNGQFLHAAVLGFTQPRTGEVLHFEAPLPPIFEKTLAQLQKNN</sequence>
<dbReference type="NCBIfam" id="TIGR00005">
    <property type="entry name" value="rluA_subfam"/>
    <property type="match status" value="1"/>
</dbReference>
<evidence type="ECO:0000256" key="3">
    <source>
        <dbReference type="ARBA" id="ARBA00023235"/>
    </source>
</evidence>
<dbReference type="Pfam" id="PF00849">
    <property type="entry name" value="PseudoU_synth_2"/>
    <property type="match status" value="1"/>
</dbReference>
<dbReference type="RefSeq" id="WP_125714848.1">
    <property type="nucleotide sequence ID" value="NZ_JBHTOP010000023.1"/>
</dbReference>
<dbReference type="SUPFAM" id="SSF55120">
    <property type="entry name" value="Pseudouridine synthase"/>
    <property type="match status" value="1"/>
</dbReference>
<gene>
    <name evidence="7" type="ORF">ACFQ5M_09020</name>
</gene>
<keyword evidence="4" id="KW-0694">RNA-binding</keyword>
<dbReference type="CDD" id="cd00165">
    <property type="entry name" value="S4"/>
    <property type="match status" value="1"/>
</dbReference>
<keyword evidence="8" id="KW-1185">Reference proteome</keyword>